<evidence type="ECO:0000313" key="2">
    <source>
        <dbReference type="EMBL" id="RJL31966.1"/>
    </source>
</evidence>
<organism evidence="2 3">
    <name type="scientific">Bailinhaonella thermotolerans</name>
    <dbReference type="NCBI Taxonomy" id="1070861"/>
    <lineage>
        <taxon>Bacteria</taxon>
        <taxon>Bacillati</taxon>
        <taxon>Actinomycetota</taxon>
        <taxon>Actinomycetes</taxon>
        <taxon>Streptosporangiales</taxon>
        <taxon>Streptosporangiaceae</taxon>
        <taxon>Bailinhaonella</taxon>
    </lineage>
</organism>
<protein>
    <submittedName>
        <fullName evidence="2">Uncharacterized protein</fullName>
    </submittedName>
</protein>
<keyword evidence="3" id="KW-1185">Reference proteome</keyword>
<dbReference type="AlphaFoldDB" id="A0A3A4AQH9"/>
<feature type="compositionally biased region" description="Basic and acidic residues" evidence="1">
    <location>
        <begin position="20"/>
        <end position="30"/>
    </location>
</feature>
<feature type="region of interest" description="Disordered" evidence="1">
    <location>
        <begin position="1"/>
        <end position="85"/>
    </location>
</feature>
<dbReference type="EMBL" id="QZEY01000005">
    <property type="protein sequence ID" value="RJL31966.1"/>
    <property type="molecule type" value="Genomic_DNA"/>
</dbReference>
<name>A0A3A4AQH9_9ACTN</name>
<evidence type="ECO:0000256" key="1">
    <source>
        <dbReference type="SAM" id="MobiDB-lite"/>
    </source>
</evidence>
<evidence type="ECO:0000313" key="3">
    <source>
        <dbReference type="Proteomes" id="UP000265768"/>
    </source>
</evidence>
<dbReference type="Proteomes" id="UP000265768">
    <property type="component" value="Unassembled WGS sequence"/>
</dbReference>
<gene>
    <name evidence="2" type="ORF">D5H75_16100</name>
</gene>
<reference evidence="2 3" key="1">
    <citation type="submission" date="2018-09" db="EMBL/GenBank/DDBJ databases">
        <title>YIM 75507 draft genome.</title>
        <authorList>
            <person name="Tang S."/>
            <person name="Feng Y."/>
        </authorList>
    </citation>
    <scope>NUCLEOTIDE SEQUENCE [LARGE SCALE GENOMIC DNA]</scope>
    <source>
        <strain evidence="2 3">YIM 75507</strain>
    </source>
</reference>
<comment type="caution">
    <text evidence="2">The sequence shown here is derived from an EMBL/GenBank/DDBJ whole genome shotgun (WGS) entry which is preliminary data.</text>
</comment>
<feature type="compositionally biased region" description="Basic and acidic residues" evidence="1">
    <location>
        <begin position="50"/>
        <end position="85"/>
    </location>
</feature>
<accession>A0A3A4AQH9</accession>
<proteinExistence type="predicted"/>
<dbReference type="RefSeq" id="WP_119927283.1">
    <property type="nucleotide sequence ID" value="NZ_QZEY01000005.1"/>
</dbReference>
<sequence length="85" mass="9437">MTTGPDYPASDNDEPEMSAEQDRKDAEARRQRAPQGGRPGETPIGPPYGGREHPPEQERKGGLPGEWHSDEEQEPPRERPSGSEF</sequence>